<evidence type="ECO:0000256" key="1">
    <source>
        <dbReference type="SAM" id="MobiDB-lite"/>
    </source>
</evidence>
<dbReference type="AlphaFoldDB" id="A0A0M3HKQ2"/>
<dbReference type="Proteomes" id="UP000036681">
    <property type="component" value="Unplaced"/>
</dbReference>
<keyword evidence="2" id="KW-1185">Reference proteome</keyword>
<reference evidence="3" key="1">
    <citation type="submission" date="2017-02" db="UniProtKB">
        <authorList>
            <consortium name="WormBaseParasite"/>
        </authorList>
    </citation>
    <scope>IDENTIFICATION</scope>
</reference>
<proteinExistence type="predicted"/>
<evidence type="ECO:0000313" key="2">
    <source>
        <dbReference type="Proteomes" id="UP000036681"/>
    </source>
</evidence>
<name>A0A0M3HKQ2_ASCLU</name>
<organism evidence="2 3">
    <name type="scientific">Ascaris lumbricoides</name>
    <name type="common">Giant roundworm</name>
    <dbReference type="NCBI Taxonomy" id="6252"/>
    <lineage>
        <taxon>Eukaryota</taxon>
        <taxon>Metazoa</taxon>
        <taxon>Ecdysozoa</taxon>
        <taxon>Nematoda</taxon>
        <taxon>Chromadorea</taxon>
        <taxon>Rhabditida</taxon>
        <taxon>Spirurina</taxon>
        <taxon>Ascaridomorpha</taxon>
        <taxon>Ascaridoidea</taxon>
        <taxon>Ascarididae</taxon>
        <taxon>Ascaris</taxon>
    </lineage>
</organism>
<sequence length="176" mass="20057">MSCHPFIAPRSEIIECICNTKLFRNTVMLVAITNSDTLLQRPRSSSAILSTFVGRHYNGGIFSRGRIGQDIKVDTSKDSAKEIAALQNYLDEEQERLVDIRRSIQQLEKRLNSVKTDYDRVKRNEQNLKTDIGPLEEKIEGLEKRLKEQKVRAKEAAADERAVEKAKQKVAELEKG</sequence>
<evidence type="ECO:0000313" key="3">
    <source>
        <dbReference type="WBParaSite" id="ALUE_0000209701-mRNA-1"/>
    </source>
</evidence>
<dbReference type="WBParaSite" id="ALUE_0000209701-mRNA-1">
    <property type="protein sequence ID" value="ALUE_0000209701-mRNA-1"/>
    <property type="gene ID" value="ALUE_0000209701"/>
</dbReference>
<accession>A0A0M3HKQ2</accession>
<feature type="region of interest" description="Disordered" evidence="1">
    <location>
        <begin position="154"/>
        <end position="176"/>
    </location>
</feature>
<dbReference type="SUPFAM" id="SSF57997">
    <property type="entry name" value="Tropomyosin"/>
    <property type="match status" value="1"/>
</dbReference>
<dbReference type="Gene3D" id="1.10.287.1490">
    <property type="match status" value="1"/>
</dbReference>
<protein>
    <submittedName>
        <fullName evidence="3">Myosin_tail_1 domain-containing protein</fullName>
    </submittedName>
</protein>